<sequence length="103" mass="12174">MQVYQVATVLRRYAQRYPRRLFQWPSSMHRRPQPGGEVVHEMWMGARTAVVRACECRCTPKGLMRQDPVFFFSFKTLTCYSPVNKFQNDIIELHTLNGRTFAM</sequence>
<accession>A0A433D1H2</accession>
<organism evidence="1 2">
    <name type="scientific">Jimgerdemannia flammicorona</name>
    <dbReference type="NCBI Taxonomy" id="994334"/>
    <lineage>
        <taxon>Eukaryota</taxon>
        <taxon>Fungi</taxon>
        <taxon>Fungi incertae sedis</taxon>
        <taxon>Mucoromycota</taxon>
        <taxon>Mucoromycotina</taxon>
        <taxon>Endogonomycetes</taxon>
        <taxon>Endogonales</taxon>
        <taxon>Endogonaceae</taxon>
        <taxon>Jimgerdemannia</taxon>
    </lineage>
</organism>
<protein>
    <submittedName>
        <fullName evidence="1">Uncharacterized protein</fullName>
    </submittedName>
</protein>
<comment type="caution">
    <text evidence="1">The sequence shown here is derived from an EMBL/GenBank/DDBJ whole genome shotgun (WGS) entry which is preliminary data.</text>
</comment>
<proteinExistence type="predicted"/>
<keyword evidence="2" id="KW-1185">Reference proteome</keyword>
<reference evidence="1 2" key="1">
    <citation type="journal article" date="2018" name="New Phytol.">
        <title>Phylogenomics of Endogonaceae and evolution of mycorrhizas within Mucoromycota.</title>
        <authorList>
            <person name="Chang Y."/>
            <person name="Desiro A."/>
            <person name="Na H."/>
            <person name="Sandor L."/>
            <person name="Lipzen A."/>
            <person name="Clum A."/>
            <person name="Barry K."/>
            <person name="Grigoriev I.V."/>
            <person name="Martin F.M."/>
            <person name="Stajich J.E."/>
            <person name="Smith M.E."/>
            <person name="Bonito G."/>
            <person name="Spatafora J.W."/>
        </authorList>
    </citation>
    <scope>NUCLEOTIDE SEQUENCE [LARGE SCALE GENOMIC DNA]</scope>
    <source>
        <strain evidence="1 2">GMNB39</strain>
    </source>
</reference>
<dbReference type="EMBL" id="RBNI01008500">
    <property type="protein sequence ID" value="RUP44685.1"/>
    <property type="molecule type" value="Genomic_DNA"/>
</dbReference>
<dbReference type="AlphaFoldDB" id="A0A433D1H2"/>
<gene>
    <name evidence="1" type="ORF">BC936DRAFT_149134</name>
</gene>
<name>A0A433D1H2_9FUNG</name>
<evidence type="ECO:0000313" key="1">
    <source>
        <dbReference type="EMBL" id="RUP44685.1"/>
    </source>
</evidence>
<evidence type="ECO:0000313" key="2">
    <source>
        <dbReference type="Proteomes" id="UP000268093"/>
    </source>
</evidence>
<dbReference type="Proteomes" id="UP000268093">
    <property type="component" value="Unassembled WGS sequence"/>
</dbReference>